<dbReference type="GO" id="GO:0003824">
    <property type="term" value="F:catalytic activity"/>
    <property type="evidence" value="ECO:0007669"/>
    <property type="project" value="UniProtKB-ARBA"/>
</dbReference>
<reference evidence="3" key="1">
    <citation type="submission" date="2016-01" db="EMBL/GenBank/DDBJ databases">
        <authorList>
            <person name="Regsiter A."/>
            <person name="william w."/>
        </authorList>
    </citation>
    <scope>NUCLEOTIDE SEQUENCE</scope>
    <source>
        <strain evidence="3">NCPPB 1641</strain>
    </source>
</reference>
<proteinExistence type="predicted"/>
<feature type="domain" description="Filamentous haemagglutinin FhaB/tRNA nuclease CdiA-like TPS" evidence="2">
    <location>
        <begin position="65"/>
        <end position="186"/>
    </location>
</feature>
<dbReference type="Pfam" id="PF05860">
    <property type="entry name" value="TPS"/>
    <property type="match status" value="1"/>
</dbReference>
<evidence type="ECO:0000259" key="2">
    <source>
        <dbReference type="SMART" id="SM00912"/>
    </source>
</evidence>
<dbReference type="RefSeq" id="WP_080851903.1">
    <property type="nucleotide sequence ID" value="NZ_LT009775.1"/>
</dbReference>
<dbReference type="InterPro" id="IPR008638">
    <property type="entry name" value="FhaB/CdiA-like_TPS"/>
</dbReference>
<accession>A0A1S7TKN4</accession>
<dbReference type="SUPFAM" id="SSF51126">
    <property type="entry name" value="Pectin lyase-like"/>
    <property type="match status" value="1"/>
</dbReference>
<dbReference type="InterPro" id="IPR011050">
    <property type="entry name" value="Pectin_lyase_fold/virulence"/>
</dbReference>
<name>A0A1S7TKN4_9HYPH</name>
<sequence>MKTMMVKALIRKSRPGKLVKKATALVTSVSLVLTTIASSFAPASAQVITDPTAPIEFRPNVTSSGNGTPTLNIVKPSSGGVSHNKLREYNIDTRGLILNNSGLGGTSIIGGKVESNPNLVGGGSAKIIVNEVTGSRRSNLNGVTEVFGSKADVIVANPNGIDCMGCGFINTGRATLTTGTPLIDYNAGTVGLETRSGDITISGAGVSAAGGQSPDEIRLDAKSIRIDGLIDARGRIDLKAGSNRTDGSTGKTTAIAGDAAGQGIVSSAAGVLRAASIAALSSDLSTGISLAGNIQALGMLDANGALLPGALSLVSAGDIRMVSGGVAGNADLRAAGALQIARDLAAQGEISITARDVSLLDTATVEGGRGLSIVASADIVSAAVLKSGGAMTVEAGGSASLSGIIASVGNMNLRATDKLATDTATLVAPNIDIRAKDVRLTSTWFEPGKQGSITATNVEIGDGTQFKKTSKVFINAAEELTIGTRIDTGEYSKLFMAFRDLAISNTGKFTTGDHLFDVRNFRNAGVLLSSGQLAINAQQAIVDATGVIKAGTLRITTAGNLTNLGSLLSETTLTLLSDGSVTNDGKITAAGELELDAVNYIANSQGAKLAAQKAELILGSELRNNGAISALETVDITAGGAITNTGAIRSNADLTLVAADLLNSGASALIGTYAANVNITLSGTLRNAGLIAASGDLILQAGQGVQNATSGEIVAKTIETRVVGDLVNLGKLVSDTTLNATVSGLLANSGSIHAASDLELTVGDLINSGTGSIASSRTLRLSADTTLSNSGLLQGREGFSVSAEKLDNQQAGRIYAGSTRQTENGPVAVGELTVNLSGSLSNLGQIVSVNGALLSAATSLGNSGSIEAGGNLRLQTYSYIPGSSSARLVARNLDLILGSSFTNAGLLAVAGKLGLDVKGNLVNGATGKIDAGAIEASVSGNLHNLGSILTPGTLNAVVGGLLTNEALIHAGAGLKAQAASLANVGTNAAIKSSGNMILEVRGNLDNNLGRIFAGGNLAIEVLATLTNASARIESGADMQIKATALINTALDGTDSAQDYYQLGDLSILYATERTSSPARYWGTMTATRDEFSGIVRVRLPGTIRAGANMEISGDALENREGRILAVKDLSIDVNRILNDMVTSNIDHYRVQWGGVRGFMDNGSGKFHAPVGADPRWFVAQFNPAVFKDPALAERAEGGNRMIVISKGKSPVTITYSGKQKYKDGVINGGAVQVIEYADAASLLDLAALGIDPNNIPDVIMIGSRMADVGSGPYGNATKTYVGTATVGVGSMIKSGGSLMIDGGAAITNRGTLSGSLVSIEAGELQNGLGAPGGIDGSGFGNYSGTTPGGISGNAAGQLGIVNFVLDDVSVPPLDLGAFEARNLHSVNAADFGNLVRVTGSAEAARLLGSARIDGAALTFYADPVAEAKALAEAARQQAGTHLVVDPSLSVEEQREQLYRNAAEFAASTGAQYGVALTEAQRAALEKPIVWHETRIIDGKPVLVPRLYLPSQDELLRGGRGAGLIAADDLLIDIDGKLNNSGAIVASGLASISASSILNQRLIDLDERDRALAGGRGDSGLISAGTLFMATDGDLLNRGGTLASAGDIDLRIGGSLINETERYTRTVDSQDGCVGKACGTLRTDYNVASISAGRDLTVIADRDIVNSGGTLGSVTDMLLAAGRDVTFETLKDSFVAEDYKKRGFLSGITVLRNEITTAEASAQSLVGDVSILAGYGVCDGGSLCAKGTAPGDVLLNGALVSAFDKLSIDATGKIDMGAVSEEVENRYKEWGFKGLGWGSVKQAWNDVDTTVTRLSGNDVSLNAKGPITGTGVKIAAVNDLLMKTDDTIRLEAAQDALYFTEKGFYVGLSFPGSAGIDAALKGGSGGQILSGLAGINPITAKLATLANADNGLAAGLAAVNLATTGASVFGGAVDATLGPSKGGVVGSALDPLKSFRDPGTGQITAGSIAKTVGINLSVWKSEQRWSESQVSELTAGGDIVMKAGLDVILDQGTKMVSGGDVSIDAGRDILMAALVDYAKDKSSSFGLQLSLSSIGFDIGKSKGYDETLTNASITSAGNVSLTSGRDTALLGGNIIGRTVDLDVGRDLTILSPQAQGWRDGFSFGLTVGVNPADWSVRGSKEDGFKAWSSGSEIVAAQGIDIKVAEDTTLVGALLQATDGDISLDTGTLTVADLKDTDQYKNVGGSIGLNGGGLNSVGFSYEKKDKQGETRTTLDASGDLNVTIRDADKDGVTGTEADKAAAEQLLASINKDASKYQEITKDDYTKLSGELDVQNLIEFGDNLKKIQNYQRAQNAAIPETVAAQGPEAIDLYRDAIVRGLTGAELQNYMASQEFHDQLVKRNNLSAAIASGEKTKEEISQILYLTAAGEQLFFDKKDNQLKIVTDCGTNGYGSSPCGVPLNELSKLSPDKVQSFIDSSLVTLLQPQTNIDAAIQAALDCAIAWTIQGGSFDAFGYIENYLQTNTSAISDESRYRADANLAVARANAIQIAKAVDAKLIKNLNDESINWGSQLYDVAKIAQADPDSAWGMISTLQYQLLAMGDASDLGGNTWARMMPALSALADSLGMGDAVAAGRDRFQQTSDEERTRVNRGIRAWMAGDGSFEKLSLADQQAATAALGAGIVTVGIAPGSVVGGIVGHVVGRPIADMILGAPRIGSGLKADSSHRAASFATAEQLMTGKVFELVGGDGVKRTLLQTKAEYNGKSGIFEYIFQSGKGVTHQRFIEGGVINGAPNQRVKP</sequence>
<dbReference type="Proteomes" id="UP000192140">
    <property type="component" value="Unassembled WGS sequence"/>
</dbReference>
<dbReference type="SMART" id="SM00912">
    <property type="entry name" value="Haemagg_act"/>
    <property type="match status" value="1"/>
</dbReference>
<feature type="chain" id="PRO_5012684385" evidence="1">
    <location>
        <begin position="46"/>
        <end position="2757"/>
    </location>
</feature>
<protein>
    <submittedName>
        <fullName evidence="3">Filamentous hemagglutinin FhaB</fullName>
    </submittedName>
</protein>
<organism evidence="3 4">
    <name type="scientific">Agrobacterium deltaense NCPPB 1641</name>
    <dbReference type="NCBI Taxonomy" id="1183425"/>
    <lineage>
        <taxon>Bacteria</taxon>
        <taxon>Pseudomonadati</taxon>
        <taxon>Pseudomonadota</taxon>
        <taxon>Alphaproteobacteria</taxon>
        <taxon>Hyphomicrobiales</taxon>
        <taxon>Rhizobiaceae</taxon>
        <taxon>Rhizobium/Agrobacterium group</taxon>
        <taxon>Agrobacterium</taxon>
    </lineage>
</organism>
<dbReference type="InterPro" id="IPR012334">
    <property type="entry name" value="Pectin_lyas_fold"/>
</dbReference>
<dbReference type="InterPro" id="IPR025157">
    <property type="entry name" value="Hemagglutinin_rpt"/>
</dbReference>
<dbReference type="Pfam" id="PF13332">
    <property type="entry name" value="Fil_haemagg_2"/>
    <property type="match status" value="4"/>
</dbReference>
<feature type="signal peptide" evidence="1">
    <location>
        <begin position="1"/>
        <end position="45"/>
    </location>
</feature>
<evidence type="ECO:0000313" key="4">
    <source>
        <dbReference type="Proteomes" id="UP000192140"/>
    </source>
</evidence>
<dbReference type="NCBIfam" id="TIGR01901">
    <property type="entry name" value="adhes_NPXG"/>
    <property type="match status" value="1"/>
</dbReference>
<dbReference type="Gene3D" id="2.160.20.10">
    <property type="entry name" value="Single-stranded right-handed beta-helix, Pectin lyase-like"/>
    <property type="match status" value="1"/>
</dbReference>
<dbReference type="NCBIfam" id="TIGR01731">
    <property type="entry name" value="fil_hemag_20aa"/>
    <property type="match status" value="10"/>
</dbReference>
<keyword evidence="1" id="KW-0732">Signal</keyword>
<gene>
    <name evidence="3" type="ORF">AGR7A_Cc200021</name>
</gene>
<dbReference type="InterPro" id="IPR010069">
    <property type="entry name" value="CdiA_FHA1_rpt"/>
</dbReference>
<dbReference type="EMBL" id="FCNP01000013">
    <property type="protein sequence ID" value="CVI55185.1"/>
    <property type="molecule type" value="Genomic_DNA"/>
</dbReference>
<comment type="caution">
    <text evidence="3">The sequence shown here is derived from an EMBL/GenBank/DDBJ whole genome shotgun (WGS) entry which is preliminary data.</text>
</comment>
<evidence type="ECO:0000256" key="1">
    <source>
        <dbReference type="SAM" id="SignalP"/>
    </source>
</evidence>
<evidence type="ECO:0000313" key="3">
    <source>
        <dbReference type="EMBL" id="CVI55185.1"/>
    </source>
</evidence>
<keyword evidence="4" id="KW-1185">Reference proteome</keyword>